<dbReference type="AlphaFoldDB" id="A0A6M3JYV4"/>
<name>A0A6M3JYV4_9ZZZZ</name>
<dbReference type="EMBL" id="MT141155">
    <property type="protein sequence ID" value="QJA55389.1"/>
    <property type="molecule type" value="Genomic_DNA"/>
</dbReference>
<dbReference type="EMBL" id="MT142085">
    <property type="protein sequence ID" value="QJA74252.1"/>
    <property type="molecule type" value="Genomic_DNA"/>
</dbReference>
<organism evidence="2">
    <name type="scientific">viral metagenome</name>
    <dbReference type="NCBI Taxonomy" id="1070528"/>
    <lineage>
        <taxon>unclassified sequences</taxon>
        <taxon>metagenomes</taxon>
        <taxon>organismal metagenomes</taxon>
    </lineage>
</organism>
<proteinExistence type="predicted"/>
<protein>
    <submittedName>
        <fullName evidence="2">Uncharacterized protein</fullName>
    </submittedName>
</protein>
<accession>A0A6M3JYV4</accession>
<evidence type="ECO:0000313" key="2">
    <source>
        <dbReference type="EMBL" id="QJA74252.1"/>
    </source>
</evidence>
<evidence type="ECO:0000313" key="1">
    <source>
        <dbReference type="EMBL" id="QJA55389.1"/>
    </source>
</evidence>
<reference evidence="2" key="1">
    <citation type="submission" date="2020-03" db="EMBL/GenBank/DDBJ databases">
        <title>The deep terrestrial virosphere.</title>
        <authorList>
            <person name="Holmfeldt K."/>
            <person name="Nilsson E."/>
            <person name="Simone D."/>
            <person name="Lopez-Fernandez M."/>
            <person name="Wu X."/>
            <person name="de Brujin I."/>
            <person name="Lundin D."/>
            <person name="Andersson A."/>
            <person name="Bertilsson S."/>
            <person name="Dopson M."/>
        </authorList>
    </citation>
    <scope>NUCLEOTIDE SEQUENCE</scope>
    <source>
        <strain evidence="2">MM415A02068</strain>
        <strain evidence="1">MM415B02054</strain>
    </source>
</reference>
<gene>
    <name evidence="2" type="ORF">MM415A02068_0004</name>
    <name evidence="1" type="ORF">MM415B02054_0016</name>
</gene>
<sequence length="65" mass="7659">MDKDITDKCRFGGNDDECLPLEKCACGREFDSWDFILGPYRDTPHECDCGRKLYFRNKITIYEIT</sequence>